<reference evidence="3" key="1">
    <citation type="thesis" date="2020" institute="ProQuest LLC" country="789 East Eisenhower Parkway, Ann Arbor, MI, USA">
        <title>Comparative Genomics and Chromosome Evolution.</title>
        <authorList>
            <person name="Mudd A.B."/>
        </authorList>
    </citation>
    <scope>NUCLEOTIDE SEQUENCE</scope>
    <source>
        <strain evidence="3">237g6f4</strain>
        <tissue evidence="3">Blood</tissue>
    </source>
</reference>
<feature type="region of interest" description="Disordered" evidence="1">
    <location>
        <begin position="1167"/>
        <end position="1196"/>
    </location>
</feature>
<evidence type="ECO:0000313" key="4">
    <source>
        <dbReference type="Proteomes" id="UP000824782"/>
    </source>
</evidence>
<evidence type="ECO:0000313" key="3">
    <source>
        <dbReference type="EMBL" id="KAG8557585.1"/>
    </source>
</evidence>
<dbReference type="Proteomes" id="UP000824782">
    <property type="component" value="Unassembled WGS sequence"/>
</dbReference>
<evidence type="ECO:0000256" key="1">
    <source>
        <dbReference type="SAM" id="MobiDB-lite"/>
    </source>
</evidence>
<name>A0AAV7ADM7_ENGPU</name>
<dbReference type="GO" id="GO:0032154">
    <property type="term" value="C:cleavage furrow"/>
    <property type="evidence" value="ECO:0007669"/>
    <property type="project" value="TreeGrafter"/>
</dbReference>
<feature type="compositionally biased region" description="Basic and acidic residues" evidence="1">
    <location>
        <begin position="1488"/>
        <end position="1506"/>
    </location>
</feature>
<gene>
    <name evidence="3" type="ORF">GDO81_016668</name>
</gene>
<proteinExistence type="predicted"/>
<dbReference type="EMBL" id="WNYA01000008">
    <property type="protein sequence ID" value="KAG8557585.1"/>
    <property type="molecule type" value="Genomic_DNA"/>
</dbReference>
<dbReference type="PANTHER" id="PTHR15726">
    <property type="entry name" value="RAB11-FAMILY INTERACTING PROTEIN"/>
    <property type="match status" value="1"/>
</dbReference>
<dbReference type="GO" id="GO:0055038">
    <property type="term" value="C:recycling endosome membrane"/>
    <property type="evidence" value="ECO:0007669"/>
    <property type="project" value="TreeGrafter"/>
</dbReference>
<dbReference type="PROSITE" id="PS50222">
    <property type="entry name" value="EF_HAND_2"/>
    <property type="match status" value="1"/>
</dbReference>
<feature type="region of interest" description="Disordered" evidence="1">
    <location>
        <begin position="815"/>
        <end position="906"/>
    </location>
</feature>
<dbReference type="GO" id="GO:0032465">
    <property type="term" value="P:regulation of cytokinesis"/>
    <property type="evidence" value="ECO:0007669"/>
    <property type="project" value="TreeGrafter"/>
</dbReference>
<dbReference type="InterPro" id="IPR051977">
    <property type="entry name" value="Rab11-interacting_regulator"/>
</dbReference>
<accession>A0AAV7ADM7</accession>
<feature type="compositionally biased region" description="Basic and acidic residues" evidence="1">
    <location>
        <begin position="683"/>
        <end position="693"/>
    </location>
</feature>
<feature type="region of interest" description="Disordered" evidence="1">
    <location>
        <begin position="1488"/>
        <end position="1515"/>
    </location>
</feature>
<feature type="compositionally biased region" description="Polar residues" evidence="1">
    <location>
        <begin position="175"/>
        <end position="195"/>
    </location>
</feature>
<feature type="region of interest" description="Disordered" evidence="1">
    <location>
        <begin position="683"/>
        <end position="702"/>
    </location>
</feature>
<feature type="compositionally biased region" description="Basic and acidic residues" evidence="1">
    <location>
        <begin position="830"/>
        <end position="851"/>
    </location>
</feature>
<comment type="caution">
    <text evidence="3">The sequence shown here is derived from an EMBL/GenBank/DDBJ whole genome shotgun (WGS) entry which is preliminary data.</text>
</comment>
<dbReference type="InterPro" id="IPR002048">
    <property type="entry name" value="EF_hand_dom"/>
</dbReference>
<feature type="compositionally biased region" description="Polar residues" evidence="1">
    <location>
        <begin position="1180"/>
        <end position="1190"/>
    </location>
</feature>
<feature type="domain" description="EF-hand" evidence="2">
    <location>
        <begin position="1582"/>
        <end position="1617"/>
    </location>
</feature>
<feature type="region of interest" description="Disordered" evidence="1">
    <location>
        <begin position="162"/>
        <end position="195"/>
    </location>
</feature>
<dbReference type="PANTHER" id="PTHR15726:SF6">
    <property type="entry name" value="RAB11 FAMILY-INTERACTING PROTEIN 3"/>
    <property type="match status" value="1"/>
</dbReference>
<dbReference type="GO" id="GO:0005509">
    <property type="term" value="F:calcium ion binding"/>
    <property type="evidence" value="ECO:0007669"/>
    <property type="project" value="InterPro"/>
</dbReference>
<organism evidence="3 4">
    <name type="scientific">Engystomops pustulosus</name>
    <name type="common">Tungara frog</name>
    <name type="synonym">Physalaemus pustulosus</name>
    <dbReference type="NCBI Taxonomy" id="76066"/>
    <lineage>
        <taxon>Eukaryota</taxon>
        <taxon>Metazoa</taxon>
        <taxon>Chordata</taxon>
        <taxon>Craniata</taxon>
        <taxon>Vertebrata</taxon>
        <taxon>Euteleostomi</taxon>
        <taxon>Amphibia</taxon>
        <taxon>Batrachia</taxon>
        <taxon>Anura</taxon>
        <taxon>Neobatrachia</taxon>
        <taxon>Hyloidea</taxon>
        <taxon>Leptodactylidae</taxon>
        <taxon>Leiuperinae</taxon>
        <taxon>Engystomops</taxon>
    </lineage>
</organism>
<keyword evidence="4" id="KW-1185">Reference proteome</keyword>
<evidence type="ECO:0000259" key="2">
    <source>
        <dbReference type="PROSITE" id="PS50222"/>
    </source>
</evidence>
<sequence>MKMEGDPHVTAWGVMRDMITPQQVVGGLFLMNAEEKPCITLQPRLEILEEQGELMSAPHPLLSQHDEPLLGAGEGQQPGAEPWTGQGGGRLTLCTLNLSPPDSAQIPPIYKPSTDDQMPPLIIAPSDDAHLPLCPAPFSQESEQNLEVDVPQSDVHSLLIPDHTSDQEDLGSALDSHQVSEPMNSLSSVTSDPHQGSGLLLQNDQITPLESFLPLKTDLPCSDGPLLDPNVEALQSSYMVDMIQELPRPDLVQLPDSKSSQFAPCLVSEPIQVSQTESGPKLLTPSKSFVDSSLYSCLVPGLDQLPEGGFNLDLDTISQPESDLDLDLDQLPQTEATLHHTIDQLSTANPIIDHQSLSYPYLEPDPAELTQVGLDSKLIPLSESFDATKVLSQSISNLDPDVEEVAQCEPYFDPVTEHIPRSEIDSCLTPCPPETSLDICVDTAASELSPSPDISVTTELITHTRTFLETNNDPFPINDQLCNQESLQQSQSSGEHVLDPLEYFCPEKIRSETHLDTNELFDSSTPSHLHHCIDLDIYTYNLSESFMAHDTEQSLSLLAPTIDPHTQTVLDSNLPDPNPGQDLLQEELPYASSNTVLLAHSELSLDVDQNSNCGSVLDPDPDQLPWFELSMCSSTSHLPFPTLHEGESSLADELSLCDPFLSPDHYEMTLSISSTCNDHLTSGDKYLEPDDRQTPTSESTDMGHKALTGSLMALNLEGLQQSEAVSKRLLQSNSLLDQETELISEKIMDPDIEPKPEPSGPLDTEPLTLIQSNFTNDCMELNDGPQSCLTDDDLFLLSETFLTHDLDQVTSVDNLVTPESDPLPSSEPCLKPDGDQTCKPLNDDRLSHPESSESPQTNQLTTPECPLSHKDQLPQSPSFSDSEDPENKFPQCEFPLSPDSDQLSHLESSLCQADELLPQFDTKPSLADHSVSFSDEGVGSDNDELSQFDAPLYPISDLVAQTECDLVPNGDMLPKFETHLGLKTEEVSQSESDSENPLLVPHSDLITSSEASVHHCPLSETPDTTQPNVFESSGVPDQIQVALSCPTSDVSPLDCDADPLCSIEYLFLEPSLTSESLVATNLDMLHLEESTVCSHTEETPLTESLLAPSTDHFQLLESTVPPTTTQLPPSDLSATHSAMPNPLFHQLSPTTLHFSVKETPETPHNICVPLDESSIKPDTPSDTNMSSTTPEDSKFPWDWTLNLHPSLSTEPPQNSAKQQDKSEDCFSIFCLDTPPDSNHATPEADLTLSDDLLSLSDVFSHLQANDVINSPSELDNDQTDCNGEDNQFLNVVFEKDLDSKSPSNPNTVHNASPPLDSDDQSDFYCLDLLFEPSRIYQEMEYLTSEPLLQPKLPLISTEALLDLSWLFSESQICGNGLPAVETYVASNNSDESLSSHSDSPLITSQFGQSSPQLVIDLDSSSLESLSEGAQVPVIVVTDPLEYSDLVDPTDDSPDTNALPLDRSMSAELESDAPAQVVEVTSCEMEDLPELKPDTSDVNHLPEDRLNSSHPSHQLQPDPILEATLPSFMSTGELPLPHMGLPFEGIKLRSRDSQDSASALLPFGEGDPFLAFSLDNDSPCGGDELARLRAVFDALDRDKDGFVKMEDFVQFATVYGAEQVNI</sequence>
<feature type="compositionally biased region" description="Polar residues" evidence="1">
    <location>
        <begin position="852"/>
        <end position="862"/>
    </location>
</feature>
<feature type="region of interest" description="Disordered" evidence="1">
    <location>
        <begin position="63"/>
        <end position="92"/>
    </location>
</feature>
<dbReference type="GO" id="GO:0030139">
    <property type="term" value="C:endocytic vesicle"/>
    <property type="evidence" value="ECO:0007669"/>
    <property type="project" value="TreeGrafter"/>
</dbReference>
<dbReference type="GO" id="GO:0030496">
    <property type="term" value="C:midbody"/>
    <property type="evidence" value="ECO:0007669"/>
    <property type="project" value="TreeGrafter"/>
</dbReference>
<protein>
    <recommendedName>
        <fullName evidence="2">EF-hand domain-containing protein</fullName>
    </recommendedName>
</protein>
<dbReference type="GO" id="GO:0032456">
    <property type="term" value="P:endocytic recycling"/>
    <property type="evidence" value="ECO:0007669"/>
    <property type="project" value="TreeGrafter"/>
</dbReference>